<reference evidence="1" key="1">
    <citation type="submission" date="2022-02" db="EMBL/GenBank/DDBJ databases">
        <title>Plant Genome Project.</title>
        <authorList>
            <person name="Zhang R.-G."/>
        </authorList>
    </citation>
    <scope>NUCLEOTIDE SEQUENCE</scope>
    <source>
        <strain evidence="1">AT1</strain>
    </source>
</reference>
<comment type="caution">
    <text evidence="1">The sequence shown here is derived from an EMBL/GenBank/DDBJ whole genome shotgun (WGS) entry which is preliminary data.</text>
</comment>
<sequence length="54" mass="6268">MLGLLQFGCASRRCKEFHDLAIGRNFGQPQRQQIVNSLQQLHTNCNHKRKPFAM</sequence>
<evidence type="ECO:0000313" key="2">
    <source>
        <dbReference type="Proteomes" id="UP001062846"/>
    </source>
</evidence>
<evidence type="ECO:0000313" key="1">
    <source>
        <dbReference type="EMBL" id="KAI8536023.1"/>
    </source>
</evidence>
<name>A0ACC0M6R3_RHOML</name>
<proteinExistence type="predicted"/>
<accession>A0ACC0M6R3</accession>
<protein>
    <submittedName>
        <fullName evidence="1">Uncharacterized protein</fullName>
    </submittedName>
</protein>
<dbReference type="Proteomes" id="UP001062846">
    <property type="component" value="Chromosome 10"/>
</dbReference>
<keyword evidence="2" id="KW-1185">Reference proteome</keyword>
<dbReference type="EMBL" id="CM046397">
    <property type="protein sequence ID" value="KAI8536023.1"/>
    <property type="molecule type" value="Genomic_DNA"/>
</dbReference>
<gene>
    <name evidence="1" type="ORF">RHMOL_Rhmol10G0223000</name>
</gene>
<organism evidence="1 2">
    <name type="scientific">Rhododendron molle</name>
    <name type="common">Chinese azalea</name>
    <name type="synonym">Azalea mollis</name>
    <dbReference type="NCBI Taxonomy" id="49168"/>
    <lineage>
        <taxon>Eukaryota</taxon>
        <taxon>Viridiplantae</taxon>
        <taxon>Streptophyta</taxon>
        <taxon>Embryophyta</taxon>
        <taxon>Tracheophyta</taxon>
        <taxon>Spermatophyta</taxon>
        <taxon>Magnoliopsida</taxon>
        <taxon>eudicotyledons</taxon>
        <taxon>Gunneridae</taxon>
        <taxon>Pentapetalae</taxon>
        <taxon>asterids</taxon>
        <taxon>Ericales</taxon>
        <taxon>Ericaceae</taxon>
        <taxon>Ericoideae</taxon>
        <taxon>Rhodoreae</taxon>
        <taxon>Rhododendron</taxon>
    </lineage>
</organism>